<dbReference type="GO" id="GO:0005524">
    <property type="term" value="F:ATP binding"/>
    <property type="evidence" value="ECO:0007669"/>
    <property type="project" value="UniProtKB-KW"/>
</dbReference>
<evidence type="ECO:0000256" key="5">
    <source>
        <dbReference type="ARBA" id="ARBA00022840"/>
    </source>
</evidence>
<dbReference type="Gene3D" id="1.10.510.10">
    <property type="entry name" value="Transferase(Phosphotransferase) domain 1"/>
    <property type="match status" value="1"/>
</dbReference>
<accession>A0A8K0WSX9</accession>
<comment type="caution">
    <text evidence="10">The sequence shown here is derived from an EMBL/GenBank/DDBJ whole genome shotgun (WGS) entry which is preliminary data.</text>
</comment>
<keyword evidence="1" id="KW-0723">Serine/threonine-protein kinase</keyword>
<evidence type="ECO:0000256" key="2">
    <source>
        <dbReference type="ARBA" id="ARBA00022679"/>
    </source>
</evidence>
<sequence>MVRHEEDRGRQQYLRELETMIRFSHEKQYSKLFVRMIAWYPFGKTVCLVMEYLPQGDLYTFLRDRPALDEGESQQVISQVLQGLSMMHDAGFAHRDIKPQNILIQRCPTSTSPGSWWIKLADFGISVDINKTVTQGKWILDARISGLLAPPLSIS</sequence>
<dbReference type="Proteomes" id="UP000813444">
    <property type="component" value="Unassembled WGS sequence"/>
</dbReference>
<reference evidence="10" key="1">
    <citation type="journal article" date="2021" name="Nat. Commun.">
        <title>Genetic determinants of endophytism in the Arabidopsis root mycobiome.</title>
        <authorList>
            <person name="Mesny F."/>
            <person name="Miyauchi S."/>
            <person name="Thiergart T."/>
            <person name="Pickel B."/>
            <person name="Atanasova L."/>
            <person name="Karlsson M."/>
            <person name="Huettel B."/>
            <person name="Barry K.W."/>
            <person name="Haridas S."/>
            <person name="Chen C."/>
            <person name="Bauer D."/>
            <person name="Andreopoulos W."/>
            <person name="Pangilinan J."/>
            <person name="LaButti K."/>
            <person name="Riley R."/>
            <person name="Lipzen A."/>
            <person name="Clum A."/>
            <person name="Drula E."/>
            <person name="Henrissat B."/>
            <person name="Kohler A."/>
            <person name="Grigoriev I.V."/>
            <person name="Martin F.M."/>
            <person name="Hacquard S."/>
        </authorList>
    </citation>
    <scope>NUCLEOTIDE SEQUENCE</scope>
    <source>
        <strain evidence="10">MPI-CAGE-CH-0235</strain>
    </source>
</reference>
<dbReference type="PROSITE" id="PS00108">
    <property type="entry name" value="PROTEIN_KINASE_ST"/>
    <property type="match status" value="1"/>
</dbReference>
<evidence type="ECO:0000256" key="8">
    <source>
        <dbReference type="PIRSR" id="PIRSR630616-3"/>
    </source>
</evidence>
<evidence type="ECO:0000313" key="10">
    <source>
        <dbReference type="EMBL" id="KAH7320586.1"/>
    </source>
</evidence>
<dbReference type="SMART" id="SM00220">
    <property type="entry name" value="S_TKc"/>
    <property type="match status" value="1"/>
</dbReference>
<feature type="binding site" evidence="7">
    <location>
        <position position="122"/>
    </location>
    <ligand>
        <name>ATP</name>
        <dbReference type="ChEBI" id="CHEBI:30616"/>
    </ligand>
</feature>
<evidence type="ECO:0000256" key="1">
    <source>
        <dbReference type="ARBA" id="ARBA00022527"/>
    </source>
</evidence>
<dbReference type="CDD" id="cd00180">
    <property type="entry name" value="PKc"/>
    <property type="match status" value="1"/>
</dbReference>
<gene>
    <name evidence="10" type="ORF">B0I35DRAFT_477165</name>
</gene>
<protein>
    <submittedName>
        <fullName evidence="10">Kinase-like domain-containing protein</fullName>
    </submittedName>
</protein>
<dbReference type="EMBL" id="JAGPNK010000005">
    <property type="protein sequence ID" value="KAH7320586.1"/>
    <property type="molecule type" value="Genomic_DNA"/>
</dbReference>
<dbReference type="InterPro" id="IPR008271">
    <property type="entry name" value="Ser/Thr_kinase_AS"/>
</dbReference>
<dbReference type="PANTHER" id="PTHR24350">
    <property type="entry name" value="SERINE/THREONINE-PROTEIN KINASE IAL-RELATED"/>
    <property type="match status" value="1"/>
</dbReference>
<keyword evidence="5 7" id="KW-0067">ATP-binding</keyword>
<evidence type="ECO:0000256" key="6">
    <source>
        <dbReference type="PIRSR" id="PIRSR630616-1"/>
    </source>
</evidence>
<dbReference type="GO" id="GO:0004674">
    <property type="term" value="F:protein serine/threonine kinase activity"/>
    <property type="evidence" value="ECO:0007669"/>
    <property type="project" value="UniProtKB-KW"/>
</dbReference>
<dbReference type="Pfam" id="PF00069">
    <property type="entry name" value="Pkinase"/>
    <property type="match status" value="1"/>
</dbReference>
<keyword evidence="3 7" id="KW-0547">Nucleotide-binding</keyword>
<keyword evidence="11" id="KW-1185">Reference proteome</keyword>
<evidence type="ECO:0000256" key="4">
    <source>
        <dbReference type="ARBA" id="ARBA00022777"/>
    </source>
</evidence>
<name>A0A8K0WSX9_9HYPO</name>
<dbReference type="AlphaFoldDB" id="A0A8K0WSX9"/>
<dbReference type="PROSITE" id="PS50011">
    <property type="entry name" value="PROTEIN_KINASE_DOM"/>
    <property type="match status" value="1"/>
</dbReference>
<organism evidence="10 11">
    <name type="scientific">Stachybotrys elegans</name>
    <dbReference type="NCBI Taxonomy" id="80388"/>
    <lineage>
        <taxon>Eukaryota</taxon>
        <taxon>Fungi</taxon>
        <taxon>Dikarya</taxon>
        <taxon>Ascomycota</taxon>
        <taxon>Pezizomycotina</taxon>
        <taxon>Sordariomycetes</taxon>
        <taxon>Hypocreomycetidae</taxon>
        <taxon>Hypocreales</taxon>
        <taxon>Stachybotryaceae</taxon>
        <taxon>Stachybotrys</taxon>
    </lineage>
</organism>
<evidence type="ECO:0000259" key="9">
    <source>
        <dbReference type="PROSITE" id="PS50011"/>
    </source>
</evidence>
<keyword evidence="4 10" id="KW-0418">Kinase</keyword>
<feature type="domain" description="Protein kinase" evidence="9">
    <location>
        <begin position="1"/>
        <end position="155"/>
    </location>
</feature>
<feature type="active site" description="Proton acceptor" evidence="6">
    <location>
        <position position="96"/>
    </location>
</feature>
<feature type="cross-link" description="Glycyl lysine isopeptide (Lys-Gly) (interchain with G-Cter in SUMO2)" evidence="8">
    <location>
        <position position="98"/>
    </location>
</feature>
<dbReference type="OrthoDB" id="10252171at2759"/>
<dbReference type="InterPro" id="IPR011009">
    <property type="entry name" value="Kinase-like_dom_sf"/>
</dbReference>
<dbReference type="SUPFAM" id="SSF56112">
    <property type="entry name" value="Protein kinase-like (PK-like)"/>
    <property type="match status" value="1"/>
</dbReference>
<dbReference type="InterPro" id="IPR000719">
    <property type="entry name" value="Prot_kinase_dom"/>
</dbReference>
<proteinExistence type="predicted"/>
<evidence type="ECO:0000313" key="11">
    <source>
        <dbReference type="Proteomes" id="UP000813444"/>
    </source>
</evidence>
<evidence type="ECO:0000256" key="7">
    <source>
        <dbReference type="PIRSR" id="PIRSR630616-2"/>
    </source>
</evidence>
<keyword evidence="2" id="KW-0808">Transferase</keyword>
<evidence type="ECO:0000256" key="3">
    <source>
        <dbReference type="ARBA" id="ARBA00022741"/>
    </source>
</evidence>
<dbReference type="InterPro" id="IPR030616">
    <property type="entry name" value="Aur-like"/>
</dbReference>